<dbReference type="Gene3D" id="3.40.710.10">
    <property type="entry name" value="DD-peptidase/beta-lactamase superfamily"/>
    <property type="match status" value="1"/>
</dbReference>
<name>A0ABS7FUU5_9ACTN</name>
<evidence type="ECO:0000313" key="2">
    <source>
        <dbReference type="EMBL" id="MBW8484192.1"/>
    </source>
</evidence>
<dbReference type="InterPro" id="IPR012338">
    <property type="entry name" value="Beta-lactam/transpept-like"/>
</dbReference>
<dbReference type="SUPFAM" id="SSF56601">
    <property type="entry name" value="beta-lactamase/transpeptidase-like"/>
    <property type="match status" value="1"/>
</dbReference>
<feature type="domain" description="Beta-lactamase-related" evidence="1">
    <location>
        <begin position="8"/>
        <end position="339"/>
    </location>
</feature>
<comment type="caution">
    <text evidence="2">The sequence shown here is derived from an EMBL/GenBank/DDBJ whole genome shotgun (WGS) entry which is preliminary data.</text>
</comment>
<dbReference type="RefSeq" id="WP_220167421.1">
    <property type="nucleotide sequence ID" value="NZ_JAIBOA010000010.1"/>
</dbReference>
<reference evidence="2 3" key="1">
    <citation type="submission" date="2021-07" db="EMBL/GenBank/DDBJ databases">
        <title>Actinomadura sp. PM05-2 isolated from lichen.</title>
        <authorList>
            <person name="Somphong A."/>
            <person name="Phongsopitanun W."/>
            <person name="Tanasupawat S."/>
            <person name="Peongsungnone V."/>
        </authorList>
    </citation>
    <scope>NUCLEOTIDE SEQUENCE [LARGE SCALE GENOMIC DNA]</scope>
    <source>
        <strain evidence="2 3">PM05-2</strain>
    </source>
</reference>
<dbReference type="Pfam" id="PF00144">
    <property type="entry name" value="Beta-lactamase"/>
    <property type="match status" value="1"/>
</dbReference>
<dbReference type="Proteomes" id="UP000774570">
    <property type="component" value="Unassembled WGS sequence"/>
</dbReference>
<dbReference type="PANTHER" id="PTHR43283">
    <property type="entry name" value="BETA-LACTAMASE-RELATED"/>
    <property type="match status" value="1"/>
</dbReference>
<keyword evidence="3" id="KW-1185">Reference proteome</keyword>
<proteinExistence type="predicted"/>
<organism evidence="2 3">
    <name type="scientific">Actinomadura parmotrematis</name>
    <dbReference type="NCBI Taxonomy" id="2864039"/>
    <lineage>
        <taxon>Bacteria</taxon>
        <taxon>Bacillati</taxon>
        <taxon>Actinomycetota</taxon>
        <taxon>Actinomycetes</taxon>
        <taxon>Streptosporangiales</taxon>
        <taxon>Thermomonosporaceae</taxon>
        <taxon>Actinomadura</taxon>
    </lineage>
</organism>
<dbReference type="InterPro" id="IPR001466">
    <property type="entry name" value="Beta-lactam-related"/>
</dbReference>
<evidence type="ECO:0000259" key="1">
    <source>
        <dbReference type="Pfam" id="PF00144"/>
    </source>
</evidence>
<accession>A0ABS7FUU5</accession>
<evidence type="ECO:0000313" key="3">
    <source>
        <dbReference type="Proteomes" id="UP000774570"/>
    </source>
</evidence>
<dbReference type="PANTHER" id="PTHR43283:SF3">
    <property type="entry name" value="BETA-LACTAMASE FAMILY PROTEIN (AFU_ORTHOLOGUE AFUA_5G07500)"/>
    <property type="match status" value="1"/>
</dbReference>
<gene>
    <name evidence="2" type="ORF">K1Y72_17540</name>
</gene>
<dbReference type="InterPro" id="IPR050789">
    <property type="entry name" value="Diverse_Enzym_Activities"/>
</dbReference>
<dbReference type="EMBL" id="JAIBOA010000010">
    <property type="protein sequence ID" value="MBW8484192.1"/>
    <property type="molecule type" value="Genomic_DNA"/>
</dbReference>
<protein>
    <submittedName>
        <fullName evidence="2">Beta-lactamase family protein</fullName>
    </submittedName>
</protein>
<sequence>MSELRDILDIDGAVALVAAGDGVEVATRGADRDTVFRIASVTKPIVSAAALTLVGDGTLGLDEPVTGWLPELDGLRVVRTPDAPLDDTVPAARPMTVRDVLASRCGYGLPGDFGLPAAQALFDGLQRHVHDPQDAPPPDAWLRRLAQLPMAAQPGEAWLYNTAYDVLGVLLARAAGRPLPEVLAERIFEPLGMAGTGFVLPPGRALPLLRHDGAGGLAVADPPDGSWAEPAAFPAGSAGLVSTADDLLAFGRMLLGAGPRVLPPEAVALMTADHTTAADRAAGRIFLQGQGWGFGGSVDVAAVDPWNVPGRYGWVGGTGTAFHVVPATGLVSVLLTQVQLAGPSPTPLMRAFWTRAAGAAPGPRIDM</sequence>